<dbReference type="SMART" id="SM00382">
    <property type="entry name" value="AAA"/>
    <property type="match status" value="1"/>
</dbReference>
<dbReference type="GO" id="GO:0005524">
    <property type="term" value="F:ATP binding"/>
    <property type="evidence" value="ECO:0007669"/>
    <property type="project" value="UniProtKB-KW"/>
</dbReference>
<keyword evidence="1" id="KW-0813">Transport</keyword>
<dbReference type="GO" id="GO:0016887">
    <property type="term" value="F:ATP hydrolysis activity"/>
    <property type="evidence" value="ECO:0007669"/>
    <property type="project" value="InterPro"/>
</dbReference>
<accession>A0A098B405</accession>
<dbReference type="RefSeq" id="WP_018305262.1">
    <property type="nucleotide sequence ID" value="NZ_JAYFNZ010000015.1"/>
</dbReference>
<dbReference type="PATRIC" id="fig|49338.4.peg.3995"/>
<keyword evidence="2" id="KW-0547">Nucleotide-binding</keyword>
<feature type="domain" description="ABC transporter" evidence="4">
    <location>
        <begin position="3"/>
        <end position="231"/>
    </location>
</feature>
<proteinExistence type="predicted"/>
<dbReference type="InterPro" id="IPR050763">
    <property type="entry name" value="ABC_transporter_ATP-binding"/>
</dbReference>
<gene>
    <name evidence="5" type="ORF">DPCES_3722</name>
</gene>
<dbReference type="PANTHER" id="PTHR42711">
    <property type="entry name" value="ABC TRANSPORTER ATP-BINDING PROTEIN"/>
    <property type="match status" value="1"/>
</dbReference>
<evidence type="ECO:0000313" key="5">
    <source>
        <dbReference type="EMBL" id="CDX03608.1"/>
    </source>
</evidence>
<evidence type="ECO:0000256" key="3">
    <source>
        <dbReference type="ARBA" id="ARBA00022840"/>
    </source>
</evidence>
<dbReference type="InterPro" id="IPR003439">
    <property type="entry name" value="ABC_transporter-like_ATP-bd"/>
</dbReference>
<keyword evidence="3 5" id="KW-0067">ATP-binding</keyword>
<evidence type="ECO:0000256" key="1">
    <source>
        <dbReference type="ARBA" id="ARBA00022448"/>
    </source>
</evidence>
<dbReference type="InterPro" id="IPR003593">
    <property type="entry name" value="AAA+_ATPase"/>
</dbReference>
<dbReference type="AlphaFoldDB" id="A0A098B405"/>
<dbReference type="CDD" id="cd03230">
    <property type="entry name" value="ABC_DR_subfamily_A"/>
    <property type="match status" value="1"/>
</dbReference>
<dbReference type="PROSITE" id="PS50893">
    <property type="entry name" value="ABC_TRANSPORTER_2"/>
    <property type="match status" value="1"/>
</dbReference>
<evidence type="ECO:0000259" key="4">
    <source>
        <dbReference type="PROSITE" id="PS50893"/>
    </source>
</evidence>
<dbReference type="Pfam" id="PF00005">
    <property type="entry name" value="ABC_tran"/>
    <property type="match status" value="1"/>
</dbReference>
<protein>
    <submittedName>
        <fullName evidence="5">Fluoroquinolones export ATP-binding protein Rv2688c/MT2762</fullName>
    </submittedName>
</protein>
<dbReference type="PANTHER" id="PTHR42711:SF18">
    <property type="entry name" value="ABC TRANSPORTER, ATP-BINDING PROTEIN"/>
    <property type="match status" value="1"/>
</dbReference>
<reference evidence="5" key="1">
    <citation type="submission" date="2014-07" db="EMBL/GenBank/DDBJ databases">
        <authorList>
            <person name="Hornung V.Bastian."/>
        </authorList>
    </citation>
    <scope>NUCLEOTIDE SEQUENCE</scope>
    <source>
        <strain evidence="5">PCE-S</strain>
    </source>
</reference>
<dbReference type="InterPro" id="IPR017871">
    <property type="entry name" value="ABC_transporter-like_CS"/>
</dbReference>
<dbReference type="SUPFAM" id="SSF52540">
    <property type="entry name" value="P-loop containing nucleoside triphosphate hydrolases"/>
    <property type="match status" value="1"/>
</dbReference>
<name>A0A098B405_DESHA</name>
<organism evidence="5">
    <name type="scientific">Desulfitobacterium hafniense</name>
    <name type="common">Desulfitobacterium frappieri</name>
    <dbReference type="NCBI Taxonomy" id="49338"/>
    <lineage>
        <taxon>Bacteria</taxon>
        <taxon>Bacillati</taxon>
        <taxon>Bacillota</taxon>
        <taxon>Clostridia</taxon>
        <taxon>Eubacteriales</taxon>
        <taxon>Desulfitobacteriaceae</taxon>
        <taxon>Desulfitobacterium</taxon>
    </lineage>
</organism>
<dbReference type="PROSITE" id="PS00211">
    <property type="entry name" value="ABC_TRANSPORTER_1"/>
    <property type="match status" value="1"/>
</dbReference>
<dbReference type="InterPro" id="IPR027417">
    <property type="entry name" value="P-loop_NTPase"/>
</dbReference>
<dbReference type="EMBL" id="LK996017">
    <property type="protein sequence ID" value="CDX03608.1"/>
    <property type="molecule type" value="Genomic_DNA"/>
</dbReference>
<sequence length="286" mass="32328">MMIKVESAFYKYPGAPRDVIQDISFTVRKGEIFGFLGPSGAGKSTLQKILTGVLRDYQGRVQVLGTEMKHRKSSFYEGIGVDFEFPNFYGKFTALENLQYFASLYHQKTLDPLTLLEQVGLQHDAHKRVASYSKGMKMRLGFVRCLLHNPQLLFLDEPTSGLDPANARILKDMMLEQKAGGKTIILTTHNMHDAGELCDRVAFIVDGKIRALNTPQAFQVERSSSAEVNYSYRRDGRTVDRRSTLTQLGQDDEFVKALQNGSLLRIHSKERTLEEVFIALTGRQLQ</sequence>
<evidence type="ECO:0000256" key="2">
    <source>
        <dbReference type="ARBA" id="ARBA00022741"/>
    </source>
</evidence>
<dbReference type="Gene3D" id="3.40.50.300">
    <property type="entry name" value="P-loop containing nucleotide triphosphate hydrolases"/>
    <property type="match status" value="1"/>
</dbReference>